<evidence type="ECO:0000256" key="5">
    <source>
        <dbReference type="PIRSR" id="PIRSR625705-1"/>
    </source>
</evidence>
<dbReference type="Gene3D" id="3.20.20.80">
    <property type="entry name" value="Glycosidases"/>
    <property type="match status" value="1"/>
</dbReference>
<dbReference type="Proteomes" id="UP000077786">
    <property type="component" value="Unassembled WGS sequence"/>
</dbReference>
<gene>
    <name evidence="9" type="ORF">A0123_00747</name>
</gene>
<comment type="caution">
    <text evidence="9">The sequence shown here is derived from an EMBL/GenBank/DDBJ whole genome shotgun (WGS) entry which is preliminary data.</text>
</comment>
<dbReference type="GO" id="GO:0030203">
    <property type="term" value="P:glycosaminoglycan metabolic process"/>
    <property type="evidence" value="ECO:0007669"/>
    <property type="project" value="TreeGrafter"/>
</dbReference>
<dbReference type="GO" id="GO:0004563">
    <property type="term" value="F:beta-N-acetylhexosaminidase activity"/>
    <property type="evidence" value="ECO:0007669"/>
    <property type="project" value="InterPro"/>
</dbReference>
<reference evidence="9 10" key="1">
    <citation type="submission" date="2016-03" db="EMBL/GenBank/DDBJ databases">
        <title>Draft genome sequence of Gluconobacter cerinus strain CECT 9110.</title>
        <authorList>
            <person name="Sainz F."/>
            <person name="Mas A."/>
            <person name="Torija M.J."/>
        </authorList>
    </citation>
    <scope>NUCLEOTIDE SEQUENCE [LARGE SCALE GENOMIC DNA]</scope>
    <source>
        <strain evidence="9 10">CECT 9110</strain>
    </source>
</reference>
<protein>
    <recommendedName>
        <fullName evidence="4">N-acetyl-beta-glucosaminidase</fullName>
    </recommendedName>
</protein>
<evidence type="ECO:0000256" key="3">
    <source>
        <dbReference type="ARBA" id="ARBA00023295"/>
    </source>
</evidence>
<keyword evidence="3" id="KW-0326">Glycosidase</keyword>
<dbReference type="PRINTS" id="PR00738">
    <property type="entry name" value="GLHYDRLASE20"/>
</dbReference>
<comment type="similarity">
    <text evidence="1">Belongs to the glycosyl hydrolase 20 family.</text>
</comment>
<dbReference type="GO" id="GO:0005975">
    <property type="term" value="P:carbohydrate metabolic process"/>
    <property type="evidence" value="ECO:0007669"/>
    <property type="project" value="InterPro"/>
</dbReference>
<dbReference type="PANTHER" id="PTHR22600:SF21">
    <property type="entry name" value="BETA-HEXOSAMINIDASE A"/>
    <property type="match status" value="1"/>
</dbReference>
<dbReference type="PATRIC" id="fig|38307.3.peg.768"/>
<dbReference type="RefSeq" id="WP_064273631.1">
    <property type="nucleotide sequence ID" value="NZ_LUTU01000005.1"/>
</dbReference>
<dbReference type="Gene3D" id="3.30.379.10">
    <property type="entry name" value="Chitobiase/beta-hexosaminidase domain 2-like"/>
    <property type="match status" value="1"/>
</dbReference>
<evidence type="ECO:0000313" key="10">
    <source>
        <dbReference type="Proteomes" id="UP000077786"/>
    </source>
</evidence>
<evidence type="ECO:0000259" key="7">
    <source>
        <dbReference type="Pfam" id="PF00728"/>
    </source>
</evidence>
<dbReference type="Pfam" id="PF02838">
    <property type="entry name" value="Glyco_hydro_20b"/>
    <property type="match status" value="1"/>
</dbReference>
<dbReference type="PANTHER" id="PTHR22600">
    <property type="entry name" value="BETA-HEXOSAMINIDASE"/>
    <property type="match status" value="1"/>
</dbReference>
<keyword evidence="2" id="KW-0378">Hydrolase</keyword>
<evidence type="ECO:0000259" key="8">
    <source>
        <dbReference type="Pfam" id="PF02838"/>
    </source>
</evidence>
<dbReference type="InterPro" id="IPR015883">
    <property type="entry name" value="Glyco_hydro_20_cat"/>
</dbReference>
<feature type="domain" description="Glycoside hydrolase family 20 catalytic" evidence="7">
    <location>
        <begin position="166"/>
        <end position="505"/>
    </location>
</feature>
<accession>A0A1B6VLF3</accession>
<dbReference type="InterPro" id="IPR029018">
    <property type="entry name" value="Hex-like_dom2"/>
</dbReference>
<evidence type="ECO:0000313" key="9">
    <source>
        <dbReference type="EMBL" id="OAJ68046.1"/>
    </source>
</evidence>
<feature type="active site" description="Proton donor" evidence="5">
    <location>
        <position position="322"/>
    </location>
</feature>
<keyword evidence="6" id="KW-0732">Signal</keyword>
<feature type="signal peptide" evidence="6">
    <location>
        <begin position="1"/>
        <end position="34"/>
    </location>
</feature>
<name>A0A1B6VLF3_9PROT</name>
<dbReference type="GO" id="GO:0006689">
    <property type="term" value="P:ganglioside catabolic process"/>
    <property type="evidence" value="ECO:0007669"/>
    <property type="project" value="TreeGrafter"/>
</dbReference>
<organism evidence="9 10">
    <name type="scientific">Gluconobacter cerinus</name>
    <dbReference type="NCBI Taxonomy" id="38307"/>
    <lineage>
        <taxon>Bacteria</taxon>
        <taxon>Pseudomonadati</taxon>
        <taxon>Pseudomonadota</taxon>
        <taxon>Alphaproteobacteria</taxon>
        <taxon>Acetobacterales</taxon>
        <taxon>Acetobacteraceae</taxon>
        <taxon>Gluconobacter</taxon>
    </lineage>
</organism>
<feature type="chain" id="PRO_5008590116" description="N-acetyl-beta-glucosaminidase" evidence="6">
    <location>
        <begin position="35"/>
        <end position="716"/>
    </location>
</feature>
<proteinExistence type="inferred from homology"/>
<evidence type="ECO:0000256" key="1">
    <source>
        <dbReference type="ARBA" id="ARBA00006285"/>
    </source>
</evidence>
<dbReference type="GO" id="GO:0005764">
    <property type="term" value="C:lysosome"/>
    <property type="evidence" value="ECO:0007669"/>
    <property type="project" value="TreeGrafter"/>
</dbReference>
<dbReference type="Pfam" id="PF00728">
    <property type="entry name" value="Glyco_hydro_20"/>
    <property type="match status" value="1"/>
</dbReference>
<dbReference type="InterPro" id="IPR017853">
    <property type="entry name" value="GH"/>
</dbReference>
<evidence type="ECO:0000256" key="2">
    <source>
        <dbReference type="ARBA" id="ARBA00022801"/>
    </source>
</evidence>
<dbReference type="InterPro" id="IPR015882">
    <property type="entry name" value="HEX_bac_N"/>
</dbReference>
<dbReference type="GO" id="GO:0016020">
    <property type="term" value="C:membrane"/>
    <property type="evidence" value="ECO:0007669"/>
    <property type="project" value="TreeGrafter"/>
</dbReference>
<feature type="domain" description="Beta-hexosaminidase bacterial type N-terminal" evidence="8">
    <location>
        <begin position="36"/>
        <end position="163"/>
    </location>
</feature>
<dbReference type="AlphaFoldDB" id="A0A1B6VLF3"/>
<sequence length="716" mass="77029">MTRTTPFPYGSFWKKVCLGSALLAGAVFGGMAQAAPALMPVPQSVSASNGVASLAGGVRIVWVTPPSPLLQRAAARFSQRLGALTGSSSAHGGPYVLHISAAYDPAYLTVGAKEHYALTTSADGAHLEADGPAGVVHGLATFLQLVQKTSDGVVVERLHIDDAPRFAWRGLLLDVSRHFASVETVKRQLDAMELLKLNVLHWHLNDGTGFRVESRVFPKLTSVGSHGQYYTQAEVRDIVAYAADRGIRVVPEFDVPGHALAVLQAYPELAAQPLPEVNAVGENLNNPAMDPTNPRTLTFIRALYAEMETLFPDHYFHSGGDEVLGTQWTSNPKIAAYMKVHGYKDAPALQAAFTAQVEKILSSQGRVMMGWDEVSEAPIPKNVVVEGWRGSKWTGSATQAGHPVVVSSGYYLDMLTPSRTHYAIDPYDTKANGITPEELAETHPKITPLLQAFIQDPNAAPLSDDQKKMVLGAEGALWTEVVSENMLDARLWPRTAALAERFWSSENVRDVDDLERRLPVIMAELQSTGLQAVQHENVLKEALAPAHTGPLSTLLSVTVPVRNYALNRLASKSGDAMLSAPVAIADPDAFEAIRFNDMAKRYVAGEKSLKAPLKAMLASWAANDEAFVAIAADVPALEEVTPVSHTVAALSNAGLNVLNGASGTAWRLDAQHLIATQEELFHNSSNHLLSLRREQPPGGLLIAILPGIKALISSQN</sequence>
<evidence type="ECO:0000256" key="4">
    <source>
        <dbReference type="ARBA" id="ARBA00033000"/>
    </source>
</evidence>
<evidence type="ECO:0000256" key="6">
    <source>
        <dbReference type="SAM" id="SignalP"/>
    </source>
</evidence>
<dbReference type="SUPFAM" id="SSF55545">
    <property type="entry name" value="beta-N-acetylhexosaminidase-like domain"/>
    <property type="match status" value="1"/>
</dbReference>
<dbReference type="EMBL" id="LUTU01000005">
    <property type="protein sequence ID" value="OAJ68046.1"/>
    <property type="molecule type" value="Genomic_DNA"/>
</dbReference>
<dbReference type="InterPro" id="IPR025705">
    <property type="entry name" value="Beta_hexosaminidase_sua/sub"/>
</dbReference>
<dbReference type="SUPFAM" id="SSF51445">
    <property type="entry name" value="(Trans)glycosidases"/>
    <property type="match status" value="1"/>
</dbReference>
<dbReference type="OrthoDB" id="9763537at2"/>